<evidence type="ECO:0000313" key="11">
    <source>
        <dbReference type="EMBL" id="CAB5015377.1"/>
    </source>
</evidence>
<proteinExistence type="predicted"/>
<dbReference type="Gene3D" id="2.102.10.10">
    <property type="entry name" value="Rieske [2Fe-2S] iron-sulphur domain"/>
    <property type="match status" value="1"/>
</dbReference>
<dbReference type="CDD" id="cd03467">
    <property type="entry name" value="Rieske"/>
    <property type="match status" value="1"/>
</dbReference>
<keyword evidence="4" id="KW-0411">Iron-sulfur</keyword>
<evidence type="ECO:0000259" key="8">
    <source>
        <dbReference type="PROSITE" id="PS51296"/>
    </source>
</evidence>
<dbReference type="Pfam" id="PF00355">
    <property type="entry name" value="Rieske"/>
    <property type="match status" value="1"/>
</dbReference>
<gene>
    <name evidence="9" type="ORF">UFOPK3164_00189</name>
    <name evidence="10" type="ORF">UFOPK3427_01272</name>
    <name evidence="11" type="ORF">UFOPK4112_00560</name>
</gene>
<evidence type="ECO:0000256" key="4">
    <source>
        <dbReference type="ARBA" id="ARBA00023014"/>
    </source>
</evidence>
<evidence type="ECO:0000313" key="9">
    <source>
        <dbReference type="EMBL" id="CAB4817638.1"/>
    </source>
</evidence>
<feature type="transmembrane region" description="Helical" evidence="7">
    <location>
        <begin position="63"/>
        <end position="83"/>
    </location>
</feature>
<dbReference type="PROSITE" id="PS51296">
    <property type="entry name" value="RIESKE"/>
    <property type="match status" value="1"/>
</dbReference>
<keyword evidence="5" id="KW-1015">Disulfide bond</keyword>
<keyword evidence="3" id="KW-0408">Iron</keyword>
<dbReference type="EMBL" id="CAFBPM010000004">
    <property type="protein sequence ID" value="CAB5015377.1"/>
    <property type="molecule type" value="Genomic_DNA"/>
</dbReference>
<feature type="region of interest" description="Disordered" evidence="6">
    <location>
        <begin position="250"/>
        <end position="283"/>
    </location>
</feature>
<keyword evidence="7" id="KW-1133">Transmembrane helix</keyword>
<dbReference type="AlphaFoldDB" id="A0A6J6ZF13"/>
<dbReference type="InterPro" id="IPR017941">
    <property type="entry name" value="Rieske_2Fe-2S"/>
</dbReference>
<keyword evidence="7" id="KW-0472">Membrane</keyword>
<feature type="domain" description="Rieske" evidence="8">
    <location>
        <begin position="273"/>
        <end position="363"/>
    </location>
</feature>
<dbReference type="GO" id="GO:0016020">
    <property type="term" value="C:membrane"/>
    <property type="evidence" value="ECO:0007669"/>
    <property type="project" value="InterPro"/>
</dbReference>
<reference evidence="9" key="1">
    <citation type="submission" date="2020-05" db="EMBL/GenBank/DDBJ databases">
        <authorList>
            <person name="Chiriac C."/>
            <person name="Salcher M."/>
            <person name="Ghai R."/>
            <person name="Kavagutti S V."/>
        </authorList>
    </citation>
    <scope>NUCLEOTIDE SEQUENCE</scope>
</reference>
<dbReference type="EMBL" id="CAFBLT010000001">
    <property type="protein sequence ID" value="CAB4878235.1"/>
    <property type="molecule type" value="Genomic_DNA"/>
</dbReference>
<dbReference type="InterPro" id="IPR007301">
    <property type="entry name" value="DoxD"/>
</dbReference>
<dbReference type="GO" id="GO:0046872">
    <property type="term" value="F:metal ion binding"/>
    <property type="evidence" value="ECO:0007669"/>
    <property type="project" value="UniProtKB-KW"/>
</dbReference>
<accession>A0A6J6ZF13</accession>
<feature type="transmembrane region" description="Helical" evidence="7">
    <location>
        <begin position="90"/>
        <end position="112"/>
    </location>
</feature>
<evidence type="ECO:0000256" key="3">
    <source>
        <dbReference type="ARBA" id="ARBA00023004"/>
    </source>
</evidence>
<dbReference type="Pfam" id="PF04173">
    <property type="entry name" value="DoxD"/>
    <property type="match status" value="1"/>
</dbReference>
<dbReference type="PANTHER" id="PTHR39157">
    <property type="entry name" value="INTEGRAL MEMBRANE PROTEIN-RELATED"/>
    <property type="match status" value="1"/>
</dbReference>
<dbReference type="PANTHER" id="PTHR39157:SF1">
    <property type="entry name" value="DOXX FAMILY PROTEIN"/>
    <property type="match status" value="1"/>
</dbReference>
<organism evidence="9">
    <name type="scientific">freshwater metagenome</name>
    <dbReference type="NCBI Taxonomy" id="449393"/>
    <lineage>
        <taxon>unclassified sequences</taxon>
        <taxon>metagenomes</taxon>
        <taxon>ecological metagenomes</taxon>
    </lineage>
</organism>
<sequence>MAGWALLPLRVFLGVTFLFAGLQKLANPNFFDSNSNSSIQAQLIASARSSPIGFLITHLIEHAVLVGVVISLGEIAVGIGLLLGLWTRIAALGGAALAFGLFLTVSFHASPYYTGADIVFFFGFLPFIVAGAGGVLSLDARIAKRASEELGLGDPTPYAVTFAGVQEFCGNYEQGSCRAQANAPCAPQGCPVLESGHRSIAARGGKPDDVDRRTVVIGTSAAVAAGVIGVVIAGASAGLGRLFGRAPKAQSTTSSFGQTSSTTTTPSGATPPGQPLGPASQVAVGGAATFTSSNGDPGVVIQPSKGKFVAYDAVCPHAGCTVSYSQAGDVLVCPCHGSQFKVSNGDVMTGPSPTGLTPYKVAEGPNGELYIQT</sequence>
<dbReference type="GO" id="GO:0051537">
    <property type="term" value="F:2 iron, 2 sulfur cluster binding"/>
    <property type="evidence" value="ECO:0007669"/>
    <property type="project" value="UniProtKB-KW"/>
</dbReference>
<evidence type="ECO:0000256" key="7">
    <source>
        <dbReference type="SAM" id="Phobius"/>
    </source>
</evidence>
<feature type="transmembrane region" description="Helical" evidence="7">
    <location>
        <begin position="215"/>
        <end position="239"/>
    </location>
</feature>
<dbReference type="InterPro" id="IPR036922">
    <property type="entry name" value="Rieske_2Fe-2S_sf"/>
</dbReference>
<evidence type="ECO:0000313" key="10">
    <source>
        <dbReference type="EMBL" id="CAB4878235.1"/>
    </source>
</evidence>
<dbReference type="PRINTS" id="PR00162">
    <property type="entry name" value="RIESKE"/>
</dbReference>
<protein>
    <submittedName>
        <fullName evidence="9">Unannotated protein</fullName>
    </submittedName>
</protein>
<feature type="compositionally biased region" description="Low complexity" evidence="6">
    <location>
        <begin position="250"/>
        <end position="271"/>
    </location>
</feature>
<dbReference type="InterPro" id="IPR005805">
    <property type="entry name" value="Rieske_Fe-S_prot_C"/>
</dbReference>
<keyword evidence="1" id="KW-0001">2Fe-2S</keyword>
<evidence type="ECO:0000256" key="6">
    <source>
        <dbReference type="SAM" id="MobiDB-lite"/>
    </source>
</evidence>
<evidence type="ECO:0000256" key="1">
    <source>
        <dbReference type="ARBA" id="ARBA00022714"/>
    </source>
</evidence>
<name>A0A6J6ZF13_9ZZZZ</name>
<evidence type="ECO:0000256" key="2">
    <source>
        <dbReference type="ARBA" id="ARBA00022723"/>
    </source>
</evidence>
<keyword evidence="2" id="KW-0479">Metal-binding</keyword>
<feature type="transmembrane region" description="Helical" evidence="7">
    <location>
        <begin position="118"/>
        <end position="138"/>
    </location>
</feature>
<dbReference type="EMBL" id="CAFABE010000005">
    <property type="protein sequence ID" value="CAB4817638.1"/>
    <property type="molecule type" value="Genomic_DNA"/>
</dbReference>
<dbReference type="SUPFAM" id="SSF50022">
    <property type="entry name" value="ISP domain"/>
    <property type="match status" value="1"/>
</dbReference>
<evidence type="ECO:0000256" key="5">
    <source>
        <dbReference type="ARBA" id="ARBA00023157"/>
    </source>
</evidence>
<keyword evidence="7" id="KW-0812">Transmembrane</keyword>